<dbReference type="PROSITE" id="PS51352">
    <property type="entry name" value="THIOREDOXIN_2"/>
    <property type="match status" value="1"/>
</dbReference>
<dbReference type="CDD" id="cd03017">
    <property type="entry name" value="PRX_BCP"/>
    <property type="match status" value="1"/>
</dbReference>
<evidence type="ECO:0000256" key="6">
    <source>
        <dbReference type="ARBA" id="ARBA00023002"/>
    </source>
</evidence>
<comment type="similarity">
    <text evidence="10">Belongs to the peroxiredoxin family. BCP/PrxQ subfamily.</text>
</comment>
<keyword evidence="5" id="KW-0049">Antioxidant</keyword>
<dbReference type="Pfam" id="PF00578">
    <property type="entry name" value="AhpC-TSA"/>
    <property type="match status" value="1"/>
</dbReference>
<dbReference type="PIRSF" id="PIRSF000239">
    <property type="entry name" value="AHPC"/>
    <property type="match status" value="1"/>
</dbReference>
<dbReference type="PANTHER" id="PTHR42801">
    <property type="entry name" value="THIOREDOXIN-DEPENDENT PEROXIDE REDUCTASE"/>
    <property type="match status" value="1"/>
</dbReference>
<organism evidence="14 15">
    <name type="scientific">Candidatus Doriopsillibacter californiensis</name>
    <dbReference type="NCBI Taxonomy" id="2970740"/>
    <lineage>
        <taxon>Bacteria</taxon>
        <taxon>Pseudomonadati</taxon>
        <taxon>Pseudomonadota</taxon>
        <taxon>Gammaproteobacteria</taxon>
        <taxon>Candidatus Tethybacterales</taxon>
        <taxon>Candidatus Persebacteraceae</taxon>
        <taxon>Candidatus Doriopsillibacter</taxon>
    </lineage>
</organism>
<evidence type="ECO:0000256" key="5">
    <source>
        <dbReference type="ARBA" id="ARBA00022862"/>
    </source>
</evidence>
<name>A0ABT7QJM4_9GAMM</name>
<dbReference type="EMBL" id="JANQAO010000001">
    <property type="protein sequence ID" value="MDM5146922.1"/>
    <property type="molecule type" value="Genomic_DNA"/>
</dbReference>
<dbReference type="InterPro" id="IPR013766">
    <property type="entry name" value="Thioredoxin_domain"/>
</dbReference>
<evidence type="ECO:0000256" key="10">
    <source>
        <dbReference type="ARBA" id="ARBA00038489"/>
    </source>
</evidence>
<comment type="catalytic activity">
    <reaction evidence="12">
        <text>a hydroperoxide + [thioredoxin]-dithiol = an alcohol + [thioredoxin]-disulfide + H2O</text>
        <dbReference type="Rhea" id="RHEA:62620"/>
        <dbReference type="Rhea" id="RHEA-COMP:10698"/>
        <dbReference type="Rhea" id="RHEA-COMP:10700"/>
        <dbReference type="ChEBI" id="CHEBI:15377"/>
        <dbReference type="ChEBI" id="CHEBI:29950"/>
        <dbReference type="ChEBI" id="CHEBI:30879"/>
        <dbReference type="ChEBI" id="CHEBI:35924"/>
        <dbReference type="ChEBI" id="CHEBI:50058"/>
        <dbReference type="EC" id="1.11.1.24"/>
    </reaction>
</comment>
<sequence>MNIGNAVDDFTLASTGGDFQLSALRGGSVVLFFYPRDDTPGCTIEGNEFSTLLPKFAAANATVLGISRDTLKKHEKFRAKYAYSHHLLADPDETICNQFDVMKNKTMYGKPVRGIVRSTFVIDKEGRLAHEWRNIKSIENHAATVLTAVLEMR</sequence>
<evidence type="ECO:0000256" key="4">
    <source>
        <dbReference type="ARBA" id="ARBA00022559"/>
    </source>
</evidence>
<evidence type="ECO:0000256" key="3">
    <source>
        <dbReference type="ARBA" id="ARBA00013017"/>
    </source>
</evidence>
<comment type="caution">
    <text evidence="14">The sequence shown here is derived from an EMBL/GenBank/DDBJ whole genome shotgun (WGS) entry which is preliminary data.</text>
</comment>
<dbReference type="InterPro" id="IPR000866">
    <property type="entry name" value="AhpC/TSA"/>
</dbReference>
<evidence type="ECO:0000256" key="11">
    <source>
        <dbReference type="ARBA" id="ARBA00042639"/>
    </source>
</evidence>
<evidence type="ECO:0000256" key="2">
    <source>
        <dbReference type="ARBA" id="ARBA00011245"/>
    </source>
</evidence>
<comment type="subunit">
    <text evidence="2">Monomer.</text>
</comment>
<reference evidence="14" key="2">
    <citation type="journal article" date="2023" name="Microbiome">
        <title>Synthase-selected sorting approach identifies a beta-lactone synthase in a nudibranch symbiotic bacterium.</title>
        <authorList>
            <person name="Dzunkova M."/>
            <person name="La Clair J.J."/>
            <person name="Tyml T."/>
            <person name="Doud D."/>
            <person name="Schulz F."/>
            <person name="Piquer-Esteban S."/>
            <person name="Porcel Sanchis D."/>
            <person name="Osborn A."/>
            <person name="Robinson D."/>
            <person name="Louie K.B."/>
            <person name="Bowen B.P."/>
            <person name="Bowers R.M."/>
            <person name="Lee J."/>
            <person name="Arnau V."/>
            <person name="Diaz-Villanueva W."/>
            <person name="Stepanauskas R."/>
            <person name="Gosliner T."/>
            <person name="Date S.V."/>
            <person name="Northen T.R."/>
            <person name="Cheng J.F."/>
            <person name="Burkart M.D."/>
            <person name="Woyke T."/>
        </authorList>
    </citation>
    <scope>NUCLEOTIDE SEQUENCE</scope>
    <source>
        <strain evidence="14">Df01</strain>
    </source>
</reference>
<feature type="domain" description="Thioredoxin" evidence="13">
    <location>
        <begin position="1"/>
        <end position="153"/>
    </location>
</feature>
<accession>A0ABT7QJM4</accession>
<gene>
    <name evidence="14" type="ORF">NQX30_00775</name>
</gene>
<evidence type="ECO:0000256" key="12">
    <source>
        <dbReference type="ARBA" id="ARBA00049091"/>
    </source>
</evidence>
<keyword evidence="8" id="KW-0676">Redox-active center</keyword>
<evidence type="ECO:0000313" key="14">
    <source>
        <dbReference type="EMBL" id="MDM5146922.1"/>
    </source>
</evidence>
<keyword evidence="7" id="KW-1015">Disulfide bond</keyword>
<protein>
    <recommendedName>
        <fullName evidence="3">thioredoxin-dependent peroxiredoxin</fullName>
        <ecNumber evidence="3">1.11.1.24</ecNumber>
    </recommendedName>
    <alternativeName>
        <fullName evidence="9">Thioredoxin peroxidase</fullName>
    </alternativeName>
    <alternativeName>
        <fullName evidence="11">Thioredoxin-dependent peroxiredoxin Bcp</fullName>
    </alternativeName>
</protein>
<dbReference type="InterPro" id="IPR050924">
    <property type="entry name" value="Peroxiredoxin_BCP/PrxQ"/>
</dbReference>
<dbReference type="EC" id="1.11.1.24" evidence="3"/>
<dbReference type="InterPro" id="IPR036249">
    <property type="entry name" value="Thioredoxin-like_sf"/>
</dbReference>
<evidence type="ECO:0000256" key="7">
    <source>
        <dbReference type="ARBA" id="ARBA00023157"/>
    </source>
</evidence>
<reference evidence="14" key="1">
    <citation type="submission" date="2022-08" db="EMBL/GenBank/DDBJ databases">
        <authorList>
            <person name="Dzunkova M."/>
            <person name="La Clair J."/>
            <person name="Tyml T."/>
            <person name="Doud D."/>
            <person name="Schulz F."/>
            <person name="Piquer S."/>
            <person name="Porcel Sanchis D."/>
            <person name="Osborn A."/>
            <person name="Robinson D."/>
            <person name="Louie K.B."/>
            <person name="Bowen B.P."/>
            <person name="Bowers R."/>
            <person name="Lee J."/>
            <person name="Arnau Llombart V."/>
            <person name="Diaz Villanueva W."/>
            <person name="Gosliner T."/>
            <person name="Northen T."/>
            <person name="Cheng J.-F."/>
            <person name="Burkart M.D."/>
            <person name="Woyke T."/>
        </authorList>
    </citation>
    <scope>NUCLEOTIDE SEQUENCE</scope>
    <source>
        <strain evidence="14">Df01</strain>
    </source>
</reference>
<dbReference type="PANTHER" id="PTHR42801:SF4">
    <property type="entry name" value="AHPC_TSA FAMILY PROTEIN"/>
    <property type="match status" value="1"/>
</dbReference>
<keyword evidence="4" id="KW-0575">Peroxidase</keyword>
<keyword evidence="15" id="KW-1185">Reference proteome</keyword>
<evidence type="ECO:0000256" key="1">
    <source>
        <dbReference type="ARBA" id="ARBA00003330"/>
    </source>
</evidence>
<proteinExistence type="inferred from homology"/>
<comment type="function">
    <text evidence="1">Thiol-specific peroxidase that catalyzes the reduction of hydrogen peroxide and organic hydroperoxides to water and alcohols, respectively. Plays a role in cell protection against oxidative stress by detoxifying peroxides and as sensor of hydrogen peroxide-mediated signaling events.</text>
</comment>
<evidence type="ECO:0000313" key="15">
    <source>
        <dbReference type="Proteomes" id="UP001168167"/>
    </source>
</evidence>
<evidence type="ECO:0000259" key="13">
    <source>
        <dbReference type="PROSITE" id="PS51352"/>
    </source>
</evidence>
<dbReference type="InterPro" id="IPR024706">
    <property type="entry name" value="Peroxiredoxin_AhpC-typ"/>
</dbReference>
<keyword evidence="6" id="KW-0560">Oxidoreductase</keyword>
<dbReference type="Proteomes" id="UP001168167">
    <property type="component" value="Unassembled WGS sequence"/>
</dbReference>
<dbReference type="SUPFAM" id="SSF52833">
    <property type="entry name" value="Thioredoxin-like"/>
    <property type="match status" value="1"/>
</dbReference>
<dbReference type="Gene3D" id="3.40.30.10">
    <property type="entry name" value="Glutaredoxin"/>
    <property type="match status" value="1"/>
</dbReference>
<evidence type="ECO:0000256" key="8">
    <source>
        <dbReference type="ARBA" id="ARBA00023284"/>
    </source>
</evidence>
<evidence type="ECO:0000256" key="9">
    <source>
        <dbReference type="ARBA" id="ARBA00032824"/>
    </source>
</evidence>